<proteinExistence type="predicted"/>
<dbReference type="Gene3D" id="1.10.287.4300">
    <property type="entry name" value="Stage III sporulation protein AH-like"/>
    <property type="match status" value="1"/>
</dbReference>
<keyword evidence="1" id="KW-1133">Transmembrane helix</keyword>
<reference evidence="2 3" key="1">
    <citation type="submission" date="2017-07" db="EMBL/GenBank/DDBJ databases">
        <title>The complete genome sequence of Bacillus mesonae strain H20-5, an efficient strain improving plant abiotic stress resistance.</title>
        <authorList>
            <person name="Kim S.Y."/>
            <person name="Song H."/>
            <person name="Sang M.K."/>
            <person name="Weon H.-Y."/>
            <person name="Song J."/>
        </authorList>
    </citation>
    <scope>NUCLEOTIDE SEQUENCE [LARGE SCALE GENOMIC DNA]</scope>
    <source>
        <strain evidence="2 3">H20-5</strain>
    </source>
</reference>
<dbReference type="OrthoDB" id="2939102at2"/>
<accession>A0A3Q9QU68</accession>
<evidence type="ECO:0000313" key="2">
    <source>
        <dbReference type="EMBL" id="AZU63274.1"/>
    </source>
</evidence>
<sequence>MLLKKQTVWLLTMLSLVVVLSVYYITSPEQQKSDLAAVEETAKDKVEKKQANSKTDAADDQKVITSVSGDAEFEELRMKLNDERSKQEEELTLEMAATNLPADDRSKIKDQMDQLRETATKEELLEMMIKTMGYKDALVRAEGEKVKVTVKSNKKPSASEANKIILEVKKEMNEANFVSVAYQPAK</sequence>
<dbReference type="STRING" id="1193713.GCA_001636315_00738"/>
<dbReference type="Pfam" id="PF12685">
    <property type="entry name" value="SpoIIIAH"/>
    <property type="match status" value="1"/>
</dbReference>
<protein>
    <submittedName>
        <fullName evidence="2">Stage III sporulation protein AH</fullName>
    </submittedName>
</protein>
<dbReference type="AlphaFoldDB" id="A0A3Q9QU68"/>
<feature type="transmembrane region" description="Helical" evidence="1">
    <location>
        <begin position="7"/>
        <end position="25"/>
    </location>
</feature>
<keyword evidence="1" id="KW-0472">Membrane</keyword>
<dbReference type="Proteomes" id="UP000282892">
    <property type="component" value="Chromosome"/>
</dbReference>
<gene>
    <name evidence="2" type="ORF">CHR53_19525</name>
</gene>
<dbReference type="RefSeq" id="WP_066385346.1">
    <property type="nucleotide sequence ID" value="NZ_CP022572.1"/>
</dbReference>
<evidence type="ECO:0000256" key="1">
    <source>
        <dbReference type="SAM" id="Phobius"/>
    </source>
</evidence>
<dbReference type="EMBL" id="CP022572">
    <property type="protein sequence ID" value="AZU63274.1"/>
    <property type="molecule type" value="Genomic_DNA"/>
</dbReference>
<keyword evidence="1" id="KW-0812">Transmembrane</keyword>
<evidence type="ECO:0000313" key="3">
    <source>
        <dbReference type="Proteomes" id="UP000282892"/>
    </source>
</evidence>
<name>A0A3Q9QU68_9BACI</name>
<dbReference type="KEGG" id="nmk:CHR53_19525"/>
<dbReference type="InterPro" id="IPR024232">
    <property type="entry name" value="SpoIIIAH"/>
</dbReference>
<keyword evidence="3" id="KW-1185">Reference proteome</keyword>
<organism evidence="2 3">
    <name type="scientific">Neobacillus mesonae</name>
    <dbReference type="NCBI Taxonomy" id="1193713"/>
    <lineage>
        <taxon>Bacteria</taxon>
        <taxon>Bacillati</taxon>
        <taxon>Bacillota</taxon>
        <taxon>Bacilli</taxon>
        <taxon>Bacillales</taxon>
        <taxon>Bacillaceae</taxon>
        <taxon>Neobacillus</taxon>
    </lineage>
</organism>
<dbReference type="InterPro" id="IPR038503">
    <property type="entry name" value="SpoIIIAH_sf"/>
</dbReference>